<dbReference type="OrthoDB" id="2088498at2"/>
<organism evidence="1 2">
    <name type="scientific">Paenibacillus darwinianus</name>
    <dbReference type="NCBI Taxonomy" id="1380763"/>
    <lineage>
        <taxon>Bacteria</taxon>
        <taxon>Bacillati</taxon>
        <taxon>Bacillota</taxon>
        <taxon>Bacilli</taxon>
        <taxon>Bacillales</taxon>
        <taxon>Paenibacillaceae</taxon>
        <taxon>Paenibacillus</taxon>
    </lineage>
</organism>
<evidence type="ECO:0000313" key="1">
    <source>
        <dbReference type="EMBL" id="EXX85413.1"/>
    </source>
</evidence>
<name>A0A9W5RYY2_9BACL</name>
<sequence>MFDPIDALLDSATMEDASVLQRGGRLAGEVISNIPLGQNLAAMYPEYGTNLYGVELPTRKKFFGDKDPTRFGEGLLLTKGIQDPLFKMILPFGGNQLKKSIGGADSIIRGGSFKDTVLTTGFKMENPELKFGIEKRPSEVTRALLFGSPATKAGQEYYNNERRPLSEKQTQVYLNSPDRNAAYSQLMKNRKTKKNKDKIAEIRNDKKMSMTEKENRINNILRKMQQPQR</sequence>
<reference evidence="1 2" key="1">
    <citation type="submission" date="2014-02" db="EMBL/GenBank/DDBJ databases">
        <title>Genome sequence of Paenibacillus darwinianus reveals adaptive mechanisms for survival in Antarctic soils.</title>
        <authorList>
            <person name="Dsouza M."/>
            <person name="Taylor M.W."/>
            <person name="Turner S.J."/>
            <person name="Aislabie J."/>
        </authorList>
    </citation>
    <scope>NUCLEOTIDE SEQUENCE [LARGE SCALE GENOMIC DNA]</scope>
    <source>
        <strain evidence="1 2">CE1</strain>
    </source>
</reference>
<accession>A0A9W5RYY2</accession>
<comment type="caution">
    <text evidence="1">The sequence shown here is derived from an EMBL/GenBank/DDBJ whole genome shotgun (WGS) entry which is preliminary data.</text>
</comment>
<dbReference type="RefSeq" id="WP_036583923.1">
    <property type="nucleotide sequence ID" value="NZ_KK082173.1"/>
</dbReference>
<keyword evidence="2" id="KW-1185">Reference proteome</keyword>
<gene>
    <name evidence="1" type="ORF">BG53_08455</name>
</gene>
<dbReference type="Proteomes" id="UP000053750">
    <property type="component" value="Unassembled WGS sequence"/>
</dbReference>
<protein>
    <submittedName>
        <fullName evidence="1">Uncharacterized protein</fullName>
    </submittedName>
</protein>
<dbReference type="EMBL" id="JFHU01000228">
    <property type="protein sequence ID" value="EXX85413.1"/>
    <property type="molecule type" value="Genomic_DNA"/>
</dbReference>
<proteinExistence type="predicted"/>
<dbReference type="AlphaFoldDB" id="A0A9W5RYY2"/>
<evidence type="ECO:0000313" key="2">
    <source>
        <dbReference type="Proteomes" id="UP000053750"/>
    </source>
</evidence>